<dbReference type="Pfam" id="PF03717">
    <property type="entry name" value="PBP_dimer"/>
    <property type="match status" value="1"/>
</dbReference>
<dbReference type="Gene3D" id="3.40.710.10">
    <property type="entry name" value="DD-peptidase/beta-lactamase superfamily"/>
    <property type="match status" value="1"/>
</dbReference>
<dbReference type="GO" id="GO:0071972">
    <property type="term" value="F:peptidoglycan L,D-transpeptidase activity"/>
    <property type="evidence" value="ECO:0007669"/>
    <property type="project" value="TreeGrafter"/>
</dbReference>
<evidence type="ECO:0000256" key="1">
    <source>
        <dbReference type="ARBA" id="ARBA00004370"/>
    </source>
</evidence>
<evidence type="ECO:0000256" key="3">
    <source>
        <dbReference type="ARBA" id="ARBA00023136"/>
    </source>
</evidence>
<evidence type="ECO:0000259" key="7">
    <source>
        <dbReference type="Pfam" id="PF03717"/>
    </source>
</evidence>
<comment type="similarity">
    <text evidence="2">Belongs to the transpeptidase family.</text>
</comment>
<evidence type="ECO:0000256" key="4">
    <source>
        <dbReference type="SAM" id="MobiDB-lite"/>
    </source>
</evidence>
<dbReference type="InterPro" id="IPR001460">
    <property type="entry name" value="PCN-bd_Tpept"/>
</dbReference>
<evidence type="ECO:0000313" key="8">
    <source>
        <dbReference type="EMBL" id="TQL63528.1"/>
    </source>
</evidence>
<proteinExistence type="inferred from homology"/>
<dbReference type="InterPro" id="IPR012338">
    <property type="entry name" value="Beta-lactam/transpept-like"/>
</dbReference>
<dbReference type="Proteomes" id="UP000316196">
    <property type="component" value="Unassembled WGS sequence"/>
</dbReference>
<keyword evidence="8" id="KW-0132">Cell division</keyword>
<keyword evidence="9" id="KW-1185">Reference proteome</keyword>
<dbReference type="SUPFAM" id="SSF56601">
    <property type="entry name" value="beta-lactamase/transpeptidase-like"/>
    <property type="match status" value="1"/>
</dbReference>
<keyword evidence="8" id="KW-0131">Cell cycle</keyword>
<dbReference type="Gene3D" id="3.90.1310.10">
    <property type="entry name" value="Penicillin-binding protein 2a (Domain 2)"/>
    <property type="match status" value="1"/>
</dbReference>
<evidence type="ECO:0000313" key="9">
    <source>
        <dbReference type="Proteomes" id="UP000316196"/>
    </source>
</evidence>
<evidence type="ECO:0000256" key="5">
    <source>
        <dbReference type="SAM" id="SignalP"/>
    </source>
</evidence>
<dbReference type="PANTHER" id="PTHR30627:SF24">
    <property type="entry name" value="PENICILLIN-BINDING PROTEIN 4B"/>
    <property type="match status" value="1"/>
</dbReference>
<dbReference type="GO" id="GO:0051301">
    <property type="term" value="P:cell division"/>
    <property type="evidence" value="ECO:0007669"/>
    <property type="project" value="UniProtKB-KW"/>
</dbReference>
<feature type="domain" description="Penicillin-binding protein transpeptidase" evidence="6">
    <location>
        <begin position="341"/>
        <end position="601"/>
    </location>
</feature>
<dbReference type="InterPro" id="IPR005311">
    <property type="entry name" value="PBP_dimer"/>
</dbReference>
<reference evidence="8 9" key="1">
    <citation type="submission" date="2019-06" db="EMBL/GenBank/DDBJ databases">
        <title>Sequencing the genomes of 1000 actinobacteria strains.</title>
        <authorList>
            <person name="Klenk H.-P."/>
        </authorList>
    </citation>
    <scope>NUCLEOTIDE SEQUENCE [LARGE SCALE GENOMIC DNA]</scope>
    <source>
        <strain evidence="8 9">DSM 8251</strain>
    </source>
</reference>
<dbReference type="GO" id="GO:0008658">
    <property type="term" value="F:penicillin binding"/>
    <property type="evidence" value="ECO:0007669"/>
    <property type="project" value="InterPro"/>
</dbReference>
<dbReference type="GO" id="GO:0071555">
    <property type="term" value="P:cell wall organization"/>
    <property type="evidence" value="ECO:0007669"/>
    <property type="project" value="TreeGrafter"/>
</dbReference>
<feature type="region of interest" description="Disordered" evidence="4">
    <location>
        <begin position="356"/>
        <end position="376"/>
    </location>
</feature>
<organism evidence="8 9">
    <name type="scientific">Propioniferax innocua</name>
    <dbReference type="NCBI Taxonomy" id="1753"/>
    <lineage>
        <taxon>Bacteria</taxon>
        <taxon>Bacillati</taxon>
        <taxon>Actinomycetota</taxon>
        <taxon>Actinomycetes</taxon>
        <taxon>Propionibacteriales</taxon>
        <taxon>Propionibacteriaceae</taxon>
        <taxon>Propioniferax</taxon>
    </lineage>
</organism>
<dbReference type="GO" id="GO:0005886">
    <property type="term" value="C:plasma membrane"/>
    <property type="evidence" value="ECO:0007669"/>
    <property type="project" value="TreeGrafter"/>
</dbReference>
<comment type="subcellular location">
    <subcellularLocation>
        <location evidence="1">Membrane</location>
    </subcellularLocation>
</comment>
<dbReference type="AlphaFoldDB" id="A0A542ZT45"/>
<dbReference type="InterPro" id="IPR050515">
    <property type="entry name" value="Beta-lactam/transpept"/>
</dbReference>
<dbReference type="PANTHER" id="PTHR30627">
    <property type="entry name" value="PEPTIDOGLYCAN D,D-TRANSPEPTIDASE"/>
    <property type="match status" value="1"/>
</dbReference>
<name>A0A542ZT45_9ACTN</name>
<evidence type="ECO:0000259" key="6">
    <source>
        <dbReference type="Pfam" id="PF00905"/>
    </source>
</evidence>
<feature type="region of interest" description="Disordered" evidence="4">
    <location>
        <begin position="589"/>
        <end position="622"/>
    </location>
</feature>
<feature type="compositionally biased region" description="Polar residues" evidence="4">
    <location>
        <begin position="589"/>
        <end position="605"/>
    </location>
</feature>
<dbReference type="Pfam" id="PF00905">
    <property type="entry name" value="Transpeptidase"/>
    <property type="match status" value="1"/>
</dbReference>
<comment type="caution">
    <text evidence="8">The sequence shown here is derived from an EMBL/GenBank/DDBJ whole genome shotgun (WGS) entry which is preliminary data.</text>
</comment>
<keyword evidence="5" id="KW-0732">Signal</keyword>
<dbReference type="RefSeq" id="WP_170209977.1">
    <property type="nucleotide sequence ID" value="NZ_BAAAMD010000002.1"/>
</dbReference>
<protein>
    <submittedName>
        <fullName evidence="8">Cell division protein FtsI/penicillin-binding protein 2</fullName>
    </submittedName>
</protein>
<dbReference type="EMBL" id="VFOR01000001">
    <property type="protein sequence ID" value="TQL63528.1"/>
    <property type="molecule type" value="Genomic_DNA"/>
</dbReference>
<accession>A0A542ZT45</accession>
<feature type="compositionally biased region" description="Low complexity" evidence="4">
    <location>
        <begin position="611"/>
        <end position="622"/>
    </location>
</feature>
<gene>
    <name evidence="8" type="ORF">FB460_1343</name>
</gene>
<evidence type="ECO:0000256" key="2">
    <source>
        <dbReference type="ARBA" id="ARBA00007171"/>
    </source>
</evidence>
<dbReference type="Gene3D" id="3.30.1390.30">
    <property type="entry name" value="Penicillin-binding protein 2a, domain 3"/>
    <property type="match status" value="1"/>
</dbReference>
<sequence length="622" mass="64127">MRAALPGVIAVAMLLTACAKTEPEVPPVEPAAEALADALTTGDFSRVRTTGDAAGDAAEILEGMHGLHPEVTVADVQPYETSATVSLDTTWQFSSPWKYRTQATLQLIDNEWRVLWDPKIINSSLDAESRLERTSTDATRGNILGTDGYGLTVTGPAHFVGLNTGDPSIDVNASARQLAELMSVNPEEFTKEANERKGETVMLGTARGDALPPELAEMPGVVSDPVNLPVAPANGSTQALAGRLGTATPDEAMTSSGNVTPGSVVGRSGLERARDAHLRGQGSTQVYLVPRTQAVGHVDPDNNDLLADYPEAAGQDVQTTIDGNIQKAVDNVLTEFDRPTSVVAVRPGTGEILAVGDSEGPARANGDSLTEPFSPEAAGSPISALALIRKGVDMEAEVECKDEFNAEGRTIEESDLSQSASQTTLKQAMAYGCNTAAASQFGRVDGAAINDAAASLGVGVDHDLGVPTDFGDVEVGQSGGDVAEALAGRGGQLRVTPLGMASMAASIKSGHIIVPWTLGDAKPTPDGQPPLTPHESELLRELMEAGASGAASGISGADGALVGFDGERAWAVGYNEDVAFAVVTRTDTASSQMARTAANQITQAAQDDDGSSTSGETGSSGN</sequence>
<dbReference type="InterPro" id="IPR036138">
    <property type="entry name" value="PBP_dimer_sf"/>
</dbReference>
<dbReference type="PROSITE" id="PS51257">
    <property type="entry name" value="PROKAR_LIPOPROTEIN"/>
    <property type="match status" value="1"/>
</dbReference>
<feature type="signal peptide" evidence="5">
    <location>
        <begin position="1"/>
        <end position="19"/>
    </location>
</feature>
<feature type="chain" id="PRO_5022237985" evidence="5">
    <location>
        <begin position="20"/>
        <end position="622"/>
    </location>
</feature>
<keyword evidence="3" id="KW-0472">Membrane</keyword>
<feature type="domain" description="Penicillin-binding protein dimerisation" evidence="7">
    <location>
        <begin position="136"/>
        <end position="289"/>
    </location>
</feature>
<dbReference type="SUPFAM" id="SSF56519">
    <property type="entry name" value="Penicillin binding protein dimerisation domain"/>
    <property type="match status" value="1"/>
</dbReference>